<dbReference type="PRINTS" id="PR00778">
    <property type="entry name" value="HTHARSR"/>
</dbReference>
<gene>
    <name evidence="5" type="ORF">M2319_002604</name>
</gene>
<evidence type="ECO:0000259" key="4">
    <source>
        <dbReference type="PROSITE" id="PS50987"/>
    </source>
</evidence>
<dbReference type="InterPro" id="IPR051011">
    <property type="entry name" value="Metal_resp_trans_reg"/>
</dbReference>
<proteinExistence type="predicted"/>
<keyword evidence="2 5" id="KW-0238">DNA-binding</keyword>
<evidence type="ECO:0000313" key="5">
    <source>
        <dbReference type="EMBL" id="MCW2308265.1"/>
    </source>
</evidence>
<dbReference type="CDD" id="cd00090">
    <property type="entry name" value="HTH_ARSR"/>
    <property type="match status" value="1"/>
</dbReference>
<comment type="caution">
    <text evidence="5">The sequence shown here is derived from an EMBL/GenBank/DDBJ whole genome shotgun (WGS) entry which is preliminary data.</text>
</comment>
<dbReference type="InterPro" id="IPR036390">
    <property type="entry name" value="WH_DNA-bd_sf"/>
</dbReference>
<dbReference type="Gene3D" id="1.10.10.10">
    <property type="entry name" value="Winged helix-like DNA-binding domain superfamily/Winged helix DNA-binding domain"/>
    <property type="match status" value="1"/>
</dbReference>
<evidence type="ECO:0000256" key="1">
    <source>
        <dbReference type="ARBA" id="ARBA00023015"/>
    </source>
</evidence>
<accession>A0ABT3HCY7</accession>
<dbReference type="EMBL" id="JAOQNS010000006">
    <property type="protein sequence ID" value="MCW2308265.1"/>
    <property type="molecule type" value="Genomic_DNA"/>
</dbReference>
<evidence type="ECO:0000256" key="2">
    <source>
        <dbReference type="ARBA" id="ARBA00023125"/>
    </source>
</evidence>
<evidence type="ECO:0000313" key="6">
    <source>
        <dbReference type="Proteomes" id="UP001209755"/>
    </source>
</evidence>
<dbReference type="Pfam" id="PF12840">
    <property type="entry name" value="HTH_20"/>
    <property type="match status" value="1"/>
</dbReference>
<dbReference type="SUPFAM" id="SSF46785">
    <property type="entry name" value="Winged helix' DNA-binding domain"/>
    <property type="match status" value="1"/>
</dbReference>
<name>A0ABT3HCY7_9HYPH</name>
<dbReference type="PROSITE" id="PS50987">
    <property type="entry name" value="HTH_ARSR_2"/>
    <property type="match status" value="1"/>
</dbReference>
<organism evidence="5 6">
    <name type="scientific">Rhodobium gokarnense</name>
    <dbReference type="NCBI Taxonomy" id="364296"/>
    <lineage>
        <taxon>Bacteria</taxon>
        <taxon>Pseudomonadati</taxon>
        <taxon>Pseudomonadota</taxon>
        <taxon>Alphaproteobacteria</taxon>
        <taxon>Hyphomicrobiales</taxon>
        <taxon>Rhodobiaceae</taxon>
        <taxon>Rhodobium</taxon>
    </lineage>
</organism>
<dbReference type="NCBIfam" id="NF033788">
    <property type="entry name" value="HTH_metalloreg"/>
    <property type="match status" value="1"/>
</dbReference>
<dbReference type="RefSeq" id="WP_264601878.1">
    <property type="nucleotide sequence ID" value="NZ_JAOQNS010000006.1"/>
</dbReference>
<keyword evidence="1" id="KW-0805">Transcription regulation</keyword>
<reference evidence="6" key="1">
    <citation type="submission" date="2023-07" db="EMBL/GenBank/DDBJ databases">
        <title>Genome sequencing of Purple Non-Sulfur Bacteria from various extreme environments.</title>
        <authorList>
            <person name="Mayer M."/>
        </authorList>
    </citation>
    <scope>NUCLEOTIDE SEQUENCE [LARGE SCALE GENOMIC DNA]</scope>
    <source>
        <strain evidence="6">DSM 17935</strain>
    </source>
</reference>
<keyword evidence="3" id="KW-0804">Transcription</keyword>
<dbReference type="Proteomes" id="UP001209755">
    <property type="component" value="Unassembled WGS sequence"/>
</dbReference>
<dbReference type="PANTHER" id="PTHR43132">
    <property type="entry name" value="ARSENICAL RESISTANCE OPERON REPRESSOR ARSR-RELATED"/>
    <property type="match status" value="1"/>
</dbReference>
<feature type="domain" description="HTH arsR-type" evidence="4">
    <location>
        <begin position="1"/>
        <end position="95"/>
    </location>
</feature>
<dbReference type="PANTHER" id="PTHR43132:SF2">
    <property type="entry name" value="ARSENICAL RESISTANCE OPERON REPRESSOR ARSR-RELATED"/>
    <property type="match status" value="1"/>
</dbReference>
<dbReference type="GO" id="GO:0003677">
    <property type="term" value="F:DNA binding"/>
    <property type="evidence" value="ECO:0007669"/>
    <property type="project" value="UniProtKB-KW"/>
</dbReference>
<keyword evidence="6" id="KW-1185">Reference proteome</keyword>
<dbReference type="InterPro" id="IPR001845">
    <property type="entry name" value="HTH_ArsR_DNA-bd_dom"/>
</dbReference>
<dbReference type="SMART" id="SM00418">
    <property type="entry name" value="HTH_ARSR"/>
    <property type="match status" value="1"/>
</dbReference>
<protein>
    <submittedName>
        <fullName evidence="5">DNA-binding transcriptional ArsR family regulator</fullName>
    </submittedName>
</protein>
<evidence type="ECO:0000256" key="3">
    <source>
        <dbReference type="ARBA" id="ARBA00023163"/>
    </source>
</evidence>
<dbReference type="InterPro" id="IPR036388">
    <property type="entry name" value="WH-like_DNA-bd_sf"/>
</dbReference>
<sequence length="110" mass="11545">MEKQTALNALSALAQETRIDVYRLLVKAGPEGMAAGAIAEKLGVMPNTLSSHLGILSNAGLVKAERAGRVIRYTAELDAMQGLLAYLMRDCCGGNPQVCGPLAGLIEETC</sequence>
<dbReference type="InterPro" id="IPR011991">
    <property type="entry name" value="ArsR-like_HTH"/>
</dbReference>